<dbReference type="PANTHER" id="PTHR45641">
    <property type="entry name" value="TETRATRICOPEPTIDE REPEAT PROTEIN (AFU_ORTHOLOGUE AFUA_6G03870)"/>
    <property type="match status" value="1"/>
</dbReference>
<keyword evidence="5" id="KW-0862">Zinc</keyword>
<dbReference type="InterPro" id="IPR002893">
    <property type="entry name" value="Znf_MYND"/>
</dbReference>
<dbReference type="VEuPathDB" id="FungiDB:BD410DRAFT_780921"/>
<dbReference type="SMART" id="SM00028">
    <property type="entry name" value="TPR"/>
    <property type="match status" value="2"/>
</dbReference>
<name>A0A4Y7QMZ7_9AGAM</name>
<dbReference type="SUPFAM" id="SSF144232">
    <property type="entry name" value="HIT/MYND zinc finger-like"/>
    <property type="match status" value="1"/>
</dbReference>
<evidence type="ECO:0000256" key="1">
    <source>
        <dbReference type="ARBA" id="ARBA00022723"/>
    </source>
</evidence>
<dbReference type="InterPro" id="IPR011990">
    <property type="entry name" value="TPR-like_helical_dom_sf"/>
</dbReference>
<gene>
    <name evidence="8" type="ORF">BD410DRAFT_780921</name>
</gene>
<dbReference type="AlphaFoldDB" id="A0A4Y7QMZ7"/>
<protein>
    <recommendedName>
        <fullName evidence="7">MYND-type domain-containing protein</fullName>
    </recommendedName>
</protein>
<dbReference type="EMBL" id="ML170157">
    <property type="protein sequence ID" value="TDL28422.1"/>
    <property type="molecule type" value="Genomic_DNA"/>
</dbReference>
<evidence type="ECO:0000256" key="4">
    <source>
        <dbReference type="ARBA" id="ARBA00022803"/>
    </source>
</evidence>
<evidence type="ECO:0000256" key="2">
    <source>
        <dbReference type="ARBA" id="ARBA00022737"/>
    </source>
</evidence>
<dbReference type="Pfam" id="PF01753">
    <property type="entry name" value="zf-MYND"/>
    <property type="match status" value="1"/>
</dbReference>
<keyword evidence="4" id="KW-0802">TPR repeat</keyword>
<organism evidence="8 9">
    <name type="scientific">Rickenella mellea</name>
    <dbReference type="NCBI Taxonomy" id="50990"/>
    <lineage>
        <taxon>Eukaryota</taxon>
        <taxon>Fungi</taxon>
        <taxon>Dikarya</taxon>
        <taxon>Basidiomycota</taxon>
        <taxon>Agaricomycotina</taxon>
        <taxon>Agaricomycetes</taxon>
        <taxon>Hymenochaetales</taxon>
        <taxon>Rickenellaceae</taxon>
        <taxon>Rickenella</taxon>
    </lineage>
</organism>
<sequence>MYQYLIAIIGLDCHDHVYIPQKVVHPVSPTMQVHVYPASPNNIHGMDAVQLNNQALTLDRRGDYAGAEKLHKQAVAIKESSFGLDSLQTAISLNALGEVQLKLGKLDDAEANLRKAVSIRNAHQFSSFDAAVSRENLAQVLEARGNLAEAKAVRMTGAPNAISCGNYACQGQTFTVDKLLLCSKCKSVLYCSKSCQGADWKSRHKPLCKQAK</sequence>
<feature type="domain" description="MYND-type" evidence="7">
    <location>
        <begin position="161"/>
        <end position="208"/>
    </location>
</feature>
<dbReference type="PROSITE" id="PS01360">
    <property type="entry name" value="ZF_MYND_1"/>
    <property type="match status" value="1"/>
</dbReference>
<evidence type="ECO:0000256" key="6">
    <source>
        <dbReference type="PROSITE-ProRule" id="PRU00134"/>
    </source>
</evidence>
<dbReference type="Pfam" id="PF13424">
    <property type="entry name" value="TPR_12"/>
    <property type="match status" value="1"/>
</dbReference>
<evidence type="ECO:0000313" key="9">
    <source>
        <dbReference type="Proteomes" id="UP000294933"/>
    </source>
</evidence>
<dbReference type="Pfam" id="PF07721">
    <property type="entry name" value="TPR_4"/>
    <property type="match status" value="1"/>
</dbReference>
<keyword evidence="1" id="KW-0479">Metal-binding</keyword>
<keyword evidence="2" id="KW-0677">Repeat</keyword>
<dbReference type="OrthoDB" id="5231159at2759"/>
<dbReference type="GO" id="GO:0008270">
    <property type="term" value="F:zinc ion binding"/>
    <property type="evidence" value="ECO:0007669"/>
    <property type="project" value="UniProtKB-KW"/>
</dbReference>
<keyword evidence="3 6" id="KW-0863">Zinc-finger</keyword>
<proteinExistence type="predicted"/>
<dbReference type="STRING" id="50990.A0A4Y7QMZ7"/>
<evidence type="ECO:0000313" key="8">
    <source>
        <dbReference type="EMBL" id="TDL28422.1"/>
    </source>
</evidence>
<accession>A0A4Y7QMZ7</accession>
<dbReference type="PROSITE" id="PS50865">
    <property type="entry name" value="ZF_MYND_2"/>
    <property type="match status" value="1"/>
</dbReference>
<dbReference type="Proteomes" id="UP000294933">
    <property type="component" value="Unassembled WGS sequence"/>
</dbReference>
<evidence type="ECO:0000259" key="7">
    <source>
        <dbReference type="PROSITE" id="PS50865"/>
    </source>
</evidence>
<dbReference type="Gene3D" id="1.25.40.10">
    <property type="entry name" value="Tetratricopeptide repeat domain"/>
    <property type="match status" value="1"/>
</dbReference>
<dbReference type="SUPFAM" id="SSF48452">
    <property type="entry name" value="TPR-like"/>
    <property type="match status" value="1"/>
</dbReference>
<dbReference type="InterPro" id="IPR011717">
    <property type="entry name" value="TPR-4"/>
</dbReference>
<reference evidence="8 9" key="1">
    <citation type="submission" date="2018-06" db="EMBL/GenBank/DDBJ databases">
        <title>A transcriptomic atlas of mushroom development highlights an independent origin of complex multicellularity.</title>
        <authorList>
            <consortium name="DOE Joint Genome Institute"/>
            <person name="Krizsan K."/>
            <person name="Almasi E."/>
            <person name="Merenyi Z."/>
            <person name="Sahu N."/>
            <person name="Viragh M."/>
            <person name="Koszo T."/>
            <person name="Mondo S."/>
            <person name="Kiss B."/>
            <person name="Balint B."/>
            <person name="Kues U."/>
            <person name="Barry K."/>
            <person name="Hegedus J.C."/>
            <person name="Henrissat B."/>
            <person name="Johnson J."/>
            <person name="Lipzen A."/>
            <person name="Ohm R."/>
            <person name="Nagy I."/>
            <person name="Pangilinan J."/>
            <person name="Yan J."/>
            <person name="Xiong Y."/>
            <person name="Grigoriev I.V."/>
            <person name="Hibbett D.S."/>
            <person name="Nagy L.G."/>
        </authorList>
    </citation>
    <scope>NUCLEOTIDE SEQUENCE [LARGE SCALE GENOMIC DNA]</scope>
    <source>
        <strain evidence="8 9">SZMC22713</strain>
    </source>
</reference>
<keyword evidence="9" id="KW-1185">Reference proteome</keyword>
<dbReference type="GO" id="GO:0042802">
    <property type="term" value="F:identical protein binding"/>
    <property type="evidence" value="ECO:0007669"/>
    <property type="project" value="InterPro"/>
</dbReference>
<evidence type="ECO:0000256" key="3">
    <source>
        <dbReference type="ARBA" id="ARBA00022771"/>
    </source>
</evidence>
<evidence type="ECO:0000256" key="5">
    <source>
        <dbReference type="ARBA" id="ARBA00022833"/>
    </source>
</evidence>
<dbReference type="PANTHER" id="PTHR45641:SF19">
    <property type="entry name" value="NEPHROCYSTIN-3"/>
    <property type="match status" value="1"/>
</dbReference>
<dbReference type="InterPro" id="IPR019734">
    <property type="entry name" value="TPR_rpt"/>
</dbReference>
<dbReference type="Gene3D" id="6.10.140.2220">
    <property type="match status" value="1"/>
</dbReference>